<evidence type="ECO:0000256" key="1">
    <source>
        <dbReference type="ARBA" id="ARBA00009171"/>
    </source>
</evidence>
<dbReference type="PANTHER" id="PTHR23288:SF8">
    <property type="entry name" value="RNA POLYMERASE II ELONGATION FACTOR ELL2"/>
    <property type="match status" value="1"/>
</dbReference>
<dbReference type="AlphaFoldDB" id="A0A7K9HH37"/>
<gene>
    <name evidence="5" type="primary">Ell2</name>
    <name evidence="5" type="ORF">BUCCAP_R15896</name>
</gene>
<evidence type="ECO:0000313" key="5">
    <source>
        <dbReference type="EMBL" id="NXH13008.1"/>
    </source>
</evidence>
<reference evidence="5 6" key="1">
    <citation type="submission" date="2019-09" db="EMBL/GenBank/DDBJ databases">
        <title>Bird 10,000 Genomes (B10K) Project - Family phase.</title>
        <authorList>
            <person name="Zhang G."/>
        </authorList>
    </citation>
    <scope>NUCLEOTIDE SEQUENCE [LARGE SCALE GENOMIC DNA]</scope>
    <source>
        <strain evidence="5">B10K-DU-001-16</strain>
        <tissue evidence="5">Muscle</tissue>
    </source>
</reference>
<feature type="coiled-coil region" evidence="3">
    <location>
        <begin position="32"/>
        <end position="62"/>
    </location>
</feature>
<proteinExistence type="inferred from homology"/>
<evidence type="ECO:0000256" key="2">
    <source>
        <dbReference type="PROSITE-ProRule" id="PRU01324"/>
    </source>
</evidence>
<dbReference type="Pfam" id="PF07303">
    <property type="entry name" value="Occludin_ELL"/>
    <property type="match status" value="1"/>
</dbReference>
<evidence type="ECO:0000313" key="6">
    <source>
        <dbReference type="Proteomes" id="UP000534107"/>
    </source>
</evidence>
<keyword evidence="3" id="KW-0175">Coiled coil</keyword>
<comment type="caution">
    <text evidence="5">The sequence shown here is derived from an EMBL/GenBank/DDBJ whole genome shotgun (WGS) entry which is preliminary data.</text>
</comment>
<dbReference type="EMBL" id="VWZO01006444">
    <property type="protein sequence ID" value="NXH13008.1"/>
    <property type="molecule type" value="Genomic_DNA"/>
</dbReference>
<evidence type="ECO:0000256" key="3">
    <source>
        <dbReference type="SAM" id="Coils"/>
    </source>
</evidence>
<dbReference type="SUPFAM" id="SSF144292">
    <property type="entry name" value="occludin/ELL-like"/>
    <property type="match status" value="1"/>
</dbReference>
<dbReference type="GO" id="GO:0032968">
    <property type="term" value="P:positive regulation of transcription elongation by RNA polymerase II"/>
    <property type="evidence" value="ECO:0007669"/>
    <property type="project" value="TreeGrafter"/>
</dbReference>
<feature type="domain" description="OCEL" evidence="4">
    <location>
        <begin position="13"/>
        <end position="81"/>
    </location>
</feature>
<name>A0A7K9HH37_9PICI</name>
<keyword evidence="6" id="KW-1185">Reference proteome</keyword>
<sequence length="81" mass="9858">QEVSLMDDYMCASFPPRKYVPVISYEQCQRYKEDFRAEYDEYRELCARMESVSRRFQKLEAQWRDLPPGSEDYEVKKDKTV</sequence>
<feature type="non-terminal residue" evidence="5">
    <location>
        <position position="81"/>
    </location>
</feature>
<evidence type="ECO:0000259" key="4">
    <source>
        <dbReference type="PROSITE" id="PS51980"/>
    </source>
</evidence>
<dbReference type="InterPro" id="IPR031176">
    <property type="entry name" value="ELL/occludin"/>
</dbReference>
<dbReference type="GO" id="GO:0000987">
    <property type="term" value="F:cis-regulatory region sequence-specific DNA binding"/>
    <property type="evidence" value="ECO:0007669"/>
    <property type="project" value="TreeGrafter"/>
</dbReference>
<comment type="similarity">
    <text evidence="1 2">Belongs to the ELL/occludin family.</text>
</comment>
<accession>A0A7K9HH37</accession>
<dbReference type="GO" id="GO:0008023">
    <property type="term" value="C:transcription elongation factor complex"/>
    <property type="evidence" value="ECO:0007669"/>
    <property type="project" value="TreeGrafter"/>
</dbReference>
<feature type="non-terminal residue" evidence="5">
    <location>
        <position position="1"/>
    </location>
</feature>
<organism evidence="5 6">
    <name type="scientific">Bucco capensis</name>
    <name type="common">collared puffbird</name>
    <dbReference type="NCBI Taxonomy" id="135168"/>
    <lineage>
        <taxon>Eukaryota</taxon>
        <taxon>Metazoa</taxon>
        <taxon>Chordata</taxon>
        <taxon>Craniata</taxon>
        <taxon>Vertebrata</taxon>
        <taxon>Euteleostomi</taxon>
        <taxon>Archelosauria</taxon>
        <taxon>Archosauria</taxon>
        <taxon>Dinosauria</taxon>
        <taxon>Saurischia</taxon>
        <taxon>Theropoda</taxon>
        <taxon>Coelurosauria</taxon>
        <taxon>Aves</taxon>
        <taxon>Neognathae</taxon>
        <taxon>Neoaves</taxon>
        <taxon>Telluraves</taxon>
        <taxon>Coraciimorphae</taxon>
        <taxon>Piciformes</taxon>
        <taxon>Bucconidae</taxon>
        <taxon>Bucco</taxon>
    </lineage>
</organism>
<dbReference type="Proteomes" id="UP000534107">
    <property type="component" value="Unassembled WGS sequence"/>
</dbReference>
<dbReference type="OrthoDB" id="6284217at2759"/>
<dbReference type="GO" id="GO:0042795">
    <property type="term" value="P:snRNA transcription by RNA polymerase II"/>
    <property type="evidence" value="ECO:0007669"/>
    <property type="project" value="TreeGrafter"/>
</dbReference>
<dbReference type="PANTHER" id="PTHR23288">
    <property type="entry name" value="OCCLUDIN AND RNA POLYMERASE II ELONGATION FACTOR ELL"/>
    <property type="match status" value="1"/>
</dbReference>
<protein>
    <submittedName>
        <fullName evidence="5">ELL2 factor</fullName>
    </submittedName>
</protein>
<dbReference type="PROSITE" id="PS51980">
    <property type="entry name" value="OCEL"/>
    <property type="match status" value="1"/>
</dbReference>
<dbReference type="InterPro" id="IPR010844">
    <property type="entry name" value="Occludin_ELL"/>
</dbReference>
<dbReference type="Gene3D" id="6.10.140.340">
    <property type="match status" value="1"/>
</dbReference>